<dbReference type="AlphaFoldDB" id="A0A917FE02"/>
<dbReference type="SUPFAM" id="SSF51316">
    <property type="entry name" value="Mss4-like"/>
    <property type="match status" value="1"/>
</dbReference>
<dbReference type="Proteomes" id="UP000606044">
    <property type="component" value="Unassembled WGS sequence"/>
</dbReference>
<sequence length="121" mass="12944">MTMATQHYTGSCQCGAVAFEADLDLDRTVTCNCSRCRKLGSILAFTPESSFSLNEGGETALNEYRFNTHKITHLFCATCGIEPMARATAPDGTPTVAVNVRCLDGVDLKSLTPHEHDGASA</sequence>
<dbReference type="Pfam" id="PF04828">
    <property type="entry name" value="GFA"/>
    <property type="match status" value="1"/>
</dbReference>
<dbReference type="EMBL" id="BMCT01000005">
    <property type="protein sequence ID" value="GGF72291.1"/>
    <property type="molecule type" value="Genomic_DNA"/>
</dbReference>
<comment type="similarity">
    <text evidence="1">Belongs to the Gfa family.</text>
</comment>
<keyword evidence="3" id="KW-0862">Zinc</keyword>
<feature type="domain" description="CENP-V/GFA" evidence="4">
    <location>
        <begin position="8"/>
        <end position="115"/>
    </location>
</feature>
<evidence type="ECO:0000313" key="6">
    <source>
        <dbReference type="Proteomes" id="UP000606044"/>
    </source>
</evidence>
<dbReference type="PANTHER" id="PTHR28620">
    <property type="entry name" value="CENTROMERE PROTEIN V"/>
    <property type="match status" value="1"/>
</dbReference>
<dbReference type="InterPro" id="IPR011057">
    <property type="entry name" value="Mss4-like_sf"/>
</dbReference>
<protein>
    <submittedName>
        <fullName evidence="5">Aldehyde-activating protein</fullName>
    </submittedName>
</protein>
<evidence type="ECO:0000256" key="2">
    <source>
        <dbReference type="ARBA" id="ARBA00022723"/>
    </source>
</evidence>
<dbReference type="GO" id="GO:0046872">
    <property type="term" value="F:metal ion binding"/>
    <property type="evidence" value="ECO:0007669"/>
    <property type="project" value="UniProtKB-KW"/>
</dbReference>
<evidence type="ECO:0000256" key="1">
    <source>
        <dbReference type="ARBA" id="ARBA00005495"/>
    </source>
</evidence>
<dbReference type="InterPro" id="IPR052355">
    <property type="entry name" value="CENP-V-like"/>
</dbReference>
<proteinExistence type="inferred from homology"/>
<dbReference type="PANTHER" id="PTHR28620:SF1">
    <property type="entry name" value="CENP-V_GFA DOMAIN-CONTAINING PROTEIN"/>
    <property type="match status" value="1"/>
</dbReference>
<dbReference type="GO" id="GO:0016846">
    <property type="term" value="F:carbon-sulfur lyase activity"/>
    <property type="evidence" value="ECO:0007669"/>
    <property type="project" value="InterPro"/>
</dbReference>
<keyword evidence="2" id="KW-0479">Metal-binding</keyword>
<evidence type="ECO:0000313" key="5">
    <source>
        <dbReference type="EMBL" id="GGF72291.1"/>
    </source>
</evidence>
<reference evidence="5" key="2">
    <citation type="submission" date="2020-09" db="EMBL/GenBank/DDBJ databases">
        <authorList>
            <person name="Sun Q."/>
            <person name="Sedlacek I."/>
        </authorList>
    </citation>
    <scope>NUCLEOTIDE SEQUENCE</scope>
    <source>
        <strain evidence="5">CCM 7897</strain>
    </source>
</reference>
<dbReference type="InterPro" id="IPR006913">
    <property type="entry name" value="CENP-V/GFA"/>
</dbReference>
<comment type="caution">
    <text evidence="5">The sequence shown here is derived from an EMBL/GenBank/DDBJ whole genome shotgun (WGS) entry which is preliminary data.</text>
</comment>
<name>A0A917FE02_9HYPH</name>
<keyword evidence="6" id="KW-1185">Reference proteome</keyword>
<dbReference type="Gene3D" id="2.170.150.70">
    <property type="match status" value="1"/>
</dbReference>
<evidence type="ECO:0000256" key="3">
    <source>
        <dbReference type="ARBA" id="ARBA00022833"/>
    </source>
</evidence>
<organism evidence="5 6">
    <name type="scientific">Azorhizobium oxalatiphilum</name>
    <dbReference type="NCBI Taxonomy" id="980631"/>
    <lineage>
        <taxon>Bacteria</taxon>
        <taxon>Pseudomonadati</taxon>
        <taxon>Pseudomonadota</taxon>
        <taxon>Alphaproteobacteria</taxon>
        <taxon>Hyphomicrobiales</taxon>
        <taxon>Xanthobacteraceae</taxon>
        <taxon>Azorhizobium</taxon>
    </lineage>
</organism>
<reference evidence="5" key="1">
    <citation type="journal article" date="2014" name="Int. J. Syst. Evol. Microbiol.">
        <title>Complete genome sequence of Corynebacterium casei LMG S-19264T (=DSM 44701T), isolated from a smear-ripened cheese.</title>
        <authorList>
            <consortium name="US DOE Joint Genome Institute (JGI-PGF)"/>
            <person name="Walter F."/>
            <person name="Albersmeier A."/>
            <person name="Kalinowski J."/>
            <person name="Ruckert C."/>
        </authorList>
    </citation>
    <scope>NUCLEOTIDE SEQUENCE</scope>
    <source>
        <strain evidence="5">CCM 7897</strain>
    </source>
</reference>
<gene>
    <name evidence="5" type="ORF">GCM10007301_35110</name>
</gene>
<dbReference type="PROSITE" id="PS51891">
    <property type="entry name" value="CENP_V_GFA"/>
    <property type="match status" value="1"/>
</dbReference>
<evidence type="ECO:0000259" key="4">
    <source>
        <dbReference type="PROSITE" id="PS51891"/>
    </source>
</evidence>
<accession>A0A917FE02</accession>